<proteinExistence type="predicted"/>
<comment type="subcellular location">
    <subcellularLocation>
        <location evidence="1">Nucleus</location>
    </subcellularLocation>
</comment>
<evidence type="ECO:0000256" key="6">
    <source>
        <dbReference type="SAM" id="Coils"/>
    </source>
</evidence>
<evidence type="ECO:0000256" key="5">
    <source>
        <dbReference type="ARBA" id="ARBA00023242"/>
    </source>
</evidence>
<evidence type="ECO:0000313" key="8">
    <source>
        <dbReference type="EMBL" id="GMH70127.1"/>
    </source>
</evidence>
<dbReference type="Gene3D" id="3.30.730.10">
    <property type="entry name" value="AP2/ERF domain"/>
    <property type="match status" value="1"/>
</dbReference>
<evidence type="ECO:0000256" key="4">
    <source>
        <dbReference type="ARBA" id="ARBA00023163"/>
    </source>
</evidence>
<sequence length="148" mass="16612">MKRLDRELRSVSRELLDTKDDLDATNEELRATNAKVLALKSREEVGRRAIVSLSPLRSAVSTPANPEVEYEAAVDRPDSVLLGIRRVYTEEGSATTKYMSRLMYNGIAYVLGEFKSKEDAALAHDTAQRELHGERAIINYVTKAKSDR</sequence>
<reference evidence="9" key="1">
    <citation type="journal article" date="2023" name="Commun. Biol.">
        <title>Genome analysis of Parmales, the sister group of diatoms, reveals the evolutionary specialization of diatoms from phago-mixotrophs to photoautotrophs.</title>
        <authorList>
            <person name="Ban H."/>
            <person name="Sato S."/>
            <person name="Yoshikawa S."/>
            <person name="Yamada K."/>
            <person name="Nakamura Y."/>
            <person name="Ichinomiya M."/>
            <person name="Sato N."/>
            <person name="Blanc-Mathieu R."/>
            <person name="Endo H."/>
            <person name="Kuwata A."/>
            <person name="Ogata H."/>
        </authorList>
    </citation>
    <scope>NUCLEOTIDE SEQUENCE [LARGE SCALE GENOMIC DNA]</scope>
    <source>
        <strain evidence="9">NIES 3700</strain>
    </source>
</reference>
<feature type="coiled-coil region" evidence="6">
    <location>
        <begin position="1"/>
        <end position="42"/>
    </location>
</feature>
<keyword evidence="6" id="KW-0175">Coiled coil</keyword>
<dbReference type="SUPFAM" id="SSF54171">
    <property type="entry name" value="DNA-binding domain"/>
    <property type="match status" value="1"/>
</dbReference>
<dbReference type="InterPro" id="IPR001471">
    <property type="entry name" value="AP2/ERF_dom"/>
</dbReference>
<evidence type="ECO:0000313" key="9">
    <source>
        <dbReference type="Proteomes" id="UP001165122"/>
    </source>
</evidence>
<gene>
    <name evidence="8" type="ORF">TrLO_g432</name>
</gene>
<dbReference type="GO" id="GO:0005634">
    <property type="term" value="C:nucleus"/>
    <property type="evidence" value="ECO:0007669"/>
    <property type="project" value="UniProtKB-SubCell"/>
</dbReference>
<dbReference type="AlphaFoldDB" id="A0A9W7E8S4"/>
<comment type="caution">
    <text evidence="8">The sequence shown here is derived from an EMBL/GenBank/DDBJ whole genome shotgun (WGS) entry which is preliminary data.</text>
</comment>
<keyword evidence="4" id="KW-0804">Transcription</keyword>
<feature type="domain" description="AP2/ERF" evidence="7">
    <location>
        <begin position="80"/>
        <end position="141"/>
    </location>
</feature>
<keyword evidence="3" id="KW-0238">DNA-binding</keyword>
<organism evidence="8 9">
    <name type="scientific">Triparma laevis f. longispina</name>
    <dbReference type="NCBI Taxonomy" id="1714387"/>
    <lineage>
        <taxon>Eukaryota</taxon>
        <taxon>Sar</taxon>
        <taxon>Stramenopiles</taxon>
        <taxon>Ochrophyta</taxon>
        <taxon>Bolidophyceae</taxon>
        <taxon>Parmales</taxon>
        <taxon>Triparmaceae</taxon>
        <taxon>Triparma</taxon>
    </lineage>
</organism>
<dbReference type="PROSITE" id="PS51032">
    <property type="entry name" value="AP2_ERF"/>
    <property type="match status" value="1"/>
</dbReference>
<dbReference type="InterPro" id="IPR036955">
    <property type="entry name" value="AP2/ERF_dom_sf"/>
</dbReference>
<protein>
    <recommendedName>
        <fullName evidence="7">AP2/ERF domain-containing protein</fullName>
    </recommendedName>
</protein>
<dbReference type="GO" id="GO:0003677">
    <property type="term" value="F:DNA binding"/>
    <property type="evidence" value="ECO:0007669"/>
    <property type="project" value="UniProtKB-KW"/>
</dbReference>
<keyword evidence="2" id="KW-0805">Transcription regulation</keyword>
<dbReference type="EMBL" id="BRXW01000616">
    <property type="protein sequence ID" value="GMH70127.1"/>
    <property type="molecule type" value="Genomic_DNA"/>
</dbReference>
<keyword evidence="5" id="KW-0539">Nucleus</keyword>
<dbReference type="Proteomes" id="UP001165122">
    <property type="component" value="Unassembled WGS sequence"/>
</dbReference>
<name>A0A9W7E8S4_9STRA</name>
<evidence type="ECO:0000256" key="1">
    <source>
        <dbReference type="ARBA" id="ARBA00004123"/>
    </source>
</evidence>
<dbReference type="GO" id="GO:0003700">
    <property type="term" value="F:DNA-binding transcription factor activity"/>
    <property type="evidence" value="ECO:0007669"/>
    <property type="project" value="InterPro"/>
</dbReference>
<dbReference type="InterPro" id="IPR016177">
    <property type="entry name" value="DNA-bd_dom_sf"/>
</dbReference>
<keyword evidence="9" id="KW-1185">Reference proteome</keyword>
<accession>A0A9W7E8S4</accession>
<evidence type="ECO:0000256" key="3">
    <source>
        <dbReference type="ARBA" id="ARBA00023125"/>
    </source>
</evidence>
<evidence type="ECO:0000256" key="2">
    <source>
        <dbReference type="ARBA" id="ARBA00023015"/>
    </source>
</evidence>
<evidence type="ECO:0000259" key="7">
    <source>
        <dbReference type="PROSITE" id="PS51032"/>
    </source>
</evidence>